<evidence type="ECO:0000256" key="3">
    <source>
        <dbReference type="ARBA" id="ARBA00023125"/>
    </source>
</evidence>
<dbReference type="InterPro" id="IPR005650">
    <property type="entry name" value="BlaI_family"/>
</dbReference>
<evidence type="ECO:0000313" key="5">
    <source>
        <dbReference type="EMBL" id="CUN39498.1"/>
    </source>
</evidence>
<dbReference type="PIRSF" id="PIRSF019455">
    <property type="entry name" value="CopR_AtkY"/>
    <property type="match status" value="1"/>
</dbReference>
<evidence type="ECO:0000256" key="1">
    <source>
        <dbReference type="ARBA" id="ARBA00011046"/>
    </source>
</evidence>
<dbReference type="EMBL" id="CYZE01000001">
    <property type="protein sequence ID" value="CUN39498.1"/>
    <property type="molecule type" value="Genomic_DNA"/>
</dbReference>
<keyword evidence="2" id="KW-0805">Transcription regulation</keyword>
<dbReference type="OrthoDB" id="9795583at2"/>
<dbReference type="RefSeq" id="WP_002604418.1">
    <property type="nucleotide sequence ID" value="NZ_CABIXC010000001.1"/>
</dbReference>
<protein>
    <submittedName>
        <fullName evidence="6">BlaI/MecI/CopY family transcriptional regulator</fullName>
    </submittedName>
    <submittedName>
        <fullName evidence="5">Penicillin-binding protein repressor</fullName>
    </submittedName>
</protein>
<evidence type="ECO:0000313" key="6">
    <source>
        <dbReference type="EMBL" id="RGD68233.1"/>
    </source>
</evidence>
<evidence type="ECO:0000313" key="10">
    <source>
        <dbReference type="Proteomes" id="UP000263014"/>
    </source>
</evidence>
<dbReference type="Proteomes" id="UP000095651">
    <property type="component" value="Unassembled WGS sequence"/>
</dbReference>
<dbReference type="GeneID" id="86064233"/>
<dbReference type="GO" id="GO:0045892">
    <property type="term" value="P:negative regulation of DNA-templated transcription"/>
    <property type="evidence" value="ECO:0007669"/>
    <property type="project" value="InterPro"/>
</dbReference>
<evidence type="ECO:0000256" key="2">
    <source>
        <dbReference type="ARBA" id="ARBA00023015"/>
    </source>
</evidence>
<dbReference type="EMBL" id="QTJW01000018">
    <property type="protein sequence ID" value="RGD68233.1"/>
    <property type="molecule type" value="Genomic_DNA"/>
</dbReference>
<dbReference type="InterPro" id="IPR036390">
    <property type="entry name" value="WH_DNA-bd_sf"/>
</dbReference>
<accession>A0A173WN56</accession>
<evidence type="ECO:0000313" key="9">
    <source>
        <dbReference type="Proteomes" id="UP000261023"/>
    </source>
</evidence>
<dbReference type="EMBL" id="QSON01000005">
    <property type="protein sequence ID" value="RGJ04885.1"/>
    <property type="molecule type" value="Genomic_DNA"/>
</dbReference>
<evidence type="ECO:0000313" key="7">
    <source>
        <dbReference type="EMBL" id="RGJ04885.1"/>
    </source>
</evidence>
<sequence length="123" mass="14056">MDMKLVDSEIKVMDVLWKEGDSMAKHVADVMKERYGWNVNTTYTLLKRCIKKGAVERTDPNFVCHALIKQEQVQAQETDELLHKVFDGSVDKLFASLLGRRNLTAEQVEKLKEMVEELGEDGA</sequence>
<dbReference type="Proteomes" id="UP000263014">
    <property type="component" value="Unassembled WGS sequence"/>
</dbReference>
<dbReference type="AlphaFoldDB" id="A0A173WN56"/>
<evidence type="ECO:0000313" key="8">
    <source>
        <dbReference type="Proteomes" id="UP000095651"/>
    </source>
</evidence>
<dbReference type="InterPro" id="IPR036388">
    <property type="entry name" value="WH-like_DNA-bd_sf"/>
</dbReference>
<dbReference type="Gene3D" id="1.10.4040.10">
    <property type="entry name" value="Penicillinase repressor domain"/>
    <property type="match status" value="1"/>
</dbReference>
<dbReference type="Pfam" id="PF03965">
    <property type="entry name" value="Penicillinase_R"/>
    <property type="match status" value="1"/>
</dbReference>
<name>A0A173WN56_9FIRM</name>
<reference evidence="5 8" key="1">
    <citation type="submission" date="2015-09" db="EMBL/GenBank/DDBJ databases">
        <authorList>
            <consortium name="Pathogen Informatics"/>
        </authorList>
    </citation>
    <scope>NUCLEOTIDE SEQUENCE [LARGE SCALE GENOMIC DNA]</scope>
    <source>
        <strain evidence="5 8">2789STDY5608850</strain>
    </source>
</reference>
<keyword evidence="3" id="KW-0238">DNA-binding</keyword>
<reference evidence="9 10" key="2">
    <citation type="submission" date="2018-08" db="EMBL/GenBank/DDBJ databases">
        <title>A genome reference for cultivated species of the human gut microbiota.</title>
        <authorList>
            <person name="Zou Y."/>
            <person name="Xue W."/>
            <person name="Luo G."/>
        </authorList>
    </citation>
    <scope>NUCLEOTIDE SEQUENCE [LARGE SCALE GENOMIC DNA]</scope>
    <source>
        <strain evidence="6 9">AF19-13AC</strain>
        <strain evidence="7 10">TM09-12</strain>
    </source>
</reference>
<dbReference type="SUPFAM" id="SSF46785">
    <property type="entry name" value="Winged helix' DNA-binding domain"/>
    <property type="match status" value="1"/>
</dbReference>
<dbReference type="Proteomes" id="UP000261023">
    <property type="component" value="Unassembled WGS sequence"/>
</dbReference>
<gene>
    <name evidence="5" type="primary">mecI</name>
    <name evidence="6" type="ORF">DWX31_23620</name>
    <name evidence="7" type="ORF">DXD79_13320</name>
    <name evidence="5" type="ORF">ERS852407_00051</name>
</gene>
<comment type="similarity">
    <text evidence="1">Belongs to the BlaI transcriptional regulatory family.</text>
</comment>
<evidence type="ECO:0000256" key="4">
    <source>
        <dbReference type="ARBA" id="ARBA00023163"/>
    </source>
</evidence>
<keyword evidence="4" id="KW-0804">Transcription</keyword>
<proteinExistence type="inferred from homology"/>
<organism evidence="5 8">
    <name type="scientific">Hungatella hathewayi</name>
    <dbReference type="NCBI Taxonomy" id="154046"/>
    <lineage>
        <taxon>Bacteria</taxon>
        <taxon>Bacillati</taxon>
        <taxon>Bacillota</taxon>
        <taxon>Clostridia</taxon>
        <taxon>Lachnospirales</taxon>
        <taxon>Lachnospiraceae</taxon>
        <taxon>Hungatella</taxon>
    </lineage>
</organism>
<dbReference type="GO" id="GO:0003677">
    <property type="term" value="F:DNA binding"/>
    <property type="evidence" value="ECO:0007669"/>
    <property type="project" value="UniProtKB-KW"/>
</dbReference>
<dbReference type="Gene3D" id="1.10.10.10">
    <property type="entry name" value="Winged helix-like DNA-binding domain superfamily/Winged helix DNA-binding domain"/>
    <property type="match status" value="1"/>
</dbReference>